<feature type="region of interest" description="Disordered" evidence="1">
    <location>
        <begin position="173"/>
        <end position="203"/>
    </location>
</feature>
<feature type="compositionally biased region" description="Polar residues" evidence="1">
    <location>
        <begin position="175"/>
        <end position="203"/>
    </location>
</feature>
<feature type="domain" description="Non-canonical E2 ubiquitin-conjugating enzyme C-terminal" evidence="2">
    <location>
        <begin position="240"/>
        <end position="695"/>
    </location>
</feature>
<organism evidence="3 4">
    <name type="scientific">Batrachochytrium salamandrivorans</name>
    <dbReference type="NCBI Taxonomy" id="1357716"/>
    <lineage>
        <taxon>Eukaryota</taxon>
        <taxon>Fungi</taxon>
        <taxon>Fungi incertae sedis</taxon>
        <taxon>Chytridiomycota</taxon>
        <taxon>Chytridiomycota incertae sedis</taxon>
        <taxon>Chytridiomycetes</taxon>
        <taxon>Rhizophydiales</taxon>
        <taxon>Rhizophydiales incertae sedis</taxon>
        <taxon>Batrachochytrium</taxon>
    </lineage>
</organism>
<dbReference type="InterPro" id="IPR057668">
    <property type="entry name" value="E2_Ub-conjug_enz_C"/>
</dbReference>
<dbReference type="Proteomes" id="UP001648503">
    <property type="component" value="Unassembled WGS sequence"/>
</dbReference>
<proteinExistence type="predicted"/>
<dbReference type="InterPro" id="IPR018553">
    <property type="entry name" value="E2_Ub-conjug_enz"/>
</dbReference>
<protein>
    <recommendedName>
        <fullName evidence="2">Non-canonical E2 ubiquitin-conjugating enzyme C-terminal domain-containing protein</fullName>
    </recommendedName>
</protein>
<accession>A0ABQ8FL77</accession>
<dbReference type="Pfam" id="PF09418">
    <property type="entry name" value="DUF2009"/>
    <property type="match status" value="1"/>
</dbReference>
<evidence type="ECO:0000256" key="1">
    <source>
        <dbReference type="SAM" id="MobiDB-lite"/>
    </source>
</evidence>
<comment type="caution">
    <text evidence="3">The sequence shown here is derived from an EMBL/GenBank/DDBJ whole genome shotgun (WGS) entry which is preliminary data.</text>
</comment>
<keyword evidence="4" id="KW-1185">Reference proteome</keyword>
<dbReference type="Pfam" id="PF22586">
    <property type="entry name" value="ANCHR-like_BBOX"/>
    <property type="match status" value="1"/>
</dbReference>
<evidence type="ECO:0000259" key="2">
    <source>
        <dbReference type="Pfam" id="PF09418"/>
    </source>
</evidence>
<evidence type="ECO:0000313" key="4">
    <source>
        <dbReference type="Proteomes" id="UP001648503"/>
    </source>
</evidence>
<dbReference type="PANTHER" id="PTHR31560">
    <property type="entry name" value="UPF0652 PROTEIN C16A11.03C-RELATED"/>
    <property type="match status" value="1"/>
</dbReference>
<dbReference type="PANTHER" id="PTHR31560:SF0">
    <property type="entry name" value="UPF0652 PROTEIN C22H10.08"/>
    <property type="match status" value="1"/>
</dbReference>
<name>A0ABQ8FL77_9FUNG</name>
<gene>
    <name evidence="3" type="ORF">BASA50_002483</name>
</gene>
<reference evidence="3 4" key="1">
    <citation type="submission" date="2021-02" db="EMBL/GenBank/DDBJ databases">
        <title>Variation within the Batrachochytrium salamandrivorans European outbreak.</title>
        <authorList>
            <person name="Kelly M."/>
            <person name="Pasmans F."/>
            <person name="Shea T.P."/>
            <person name="Munoz J.F."/>
            <person name="Carranza S."/>
            <person name="Cuomo C.A."/>
            <person name="Martel A."/>
        </authorList>
    </citation>
    <scope>NUCLEOTIDE SEQUENCE [LARGE SCALE GENOMIC DNA]</scope>
    <source>
        <strain evidence="3 4">AMFP18/2</strain>
    </source>
</reference>
<evidence type="ECO:0000313" key="3">
    <source>
        <dbReference type="EMBL" id="KAH6600215.1"/>
    </source>
</evidence>
<sequence length="697" mass="77518">MPNAISTAAFQVSPARSVDETMATTTAATQPTATGPAVAAETSVNATINGQDAAHIAVASASLAEILDGKMDDTVAMGSSNTNGQHNGNYTGHDSVGSVARLFDSADIMDSTDMAVDSVSSVLVPAGNCIECEDQPAVVHCLQCADDFCQVCFSYQHRKGSRKAHPIKRLYPASPSASTQKQHPNPNPSQTSSSVDTEIPSMSSNPLSAKDYLDAESLALESQSISTAQSALPKTFYIDRAKFIPLRLEVGERKFLRLLEAALNVSEYTDKIDVVVYSNKTKRVISQIKELCAVLSGLVVAADYKVGQDLFQDRDFQSNAEFFMDIFELGRRHKIMNPEKMRGTYGKLVYMLQDSQIPEVKEMLEFTCVKPIKTVYNVLDTQNGLAVLQDPLMHTATMEIVSEGKPRSQIQHEIQKKEKAIEILARKYGGHGLEPELIRQCLYSIGDNHAFLRTNRDPCDKMLEYLQKMFNPKTFDTGYSLAIQSGRGGARLSHGHEKQYQYVLQSLTLWREVLHEMFMLWTLAEQDLLDDSNYYRLRDTGQGLNRVQAAPRVSRIMHTILHRAQQRAGNWVGSSVIHLGDHNVPNALMFIDKYTQIYRILLPIVSTLSKLPEITSDPDIKTYIDSAFGSVHNVTKEILCDFFRHAFDGSGSDNFFDAGSCIDGRLTSAWNWCSKLEKKRYFPVFLLTGFMGFDGQF</sequence>
<dbReference type="EMBL" id="JAFCIX010000044">
    <property type="protein sequence ID" value="KAH6600215.1"/>
    <property type="molecule type" value="Genomic_DNA"/>
</dbReference>
<dbReference type="CDD" id="cd20208">
    <property type="entry name" value="Bbox1_DUF2009"/>
    <property type="match status" value="1"/>
</dbReference>